<keyword evidence="1" id="KW-0812">Transmembrane</keyword>
<dbReference type="InterPro" id="IPR001054">
    <property type="entry name" value="A/G_cyclase"/>
</dbReference>
<evidence type="ECO:0000313" key="3">
    <source>
        <dbReference type="EMBL" id="MFC3851785.1"/>
    </source>
</evidence>
<feature type="transmembrane region" description="Helical" evidence="1">
    <location>
        <begin position="404"/>
        <end position="429"/>
    </location>
</feature>
<evidence type="ECO:0000313" key="4">
    <source>
        <dbReference type="Proteomes" id="UP001595617"/>
    </source>
</evidence>
<organism evidence="3 4">
    <name type="scientific">Saccharospirillum mangrovi</name>
    <dbReference type="NCBI Taxonomy" id="2161747"/>
    <lineage>
        <taxon>Bacteria</taxon>
        <taxon>Pseudomonadati</taxon>
        <taxon>Pseudomonadota</taxon>
        <taxon>Gammaproteobacteria</taxon>
        <taxon>Oceanospirillales</taxon>
        <taxon>Saccharospirillaceae</taxon>
        <taxon>Saccharospirillum</taxon>
    </lineage>
</organism>
<reference evidence="4" key="1">
    <citation type="journal article" date="2019" name="Int. J. Syst. Evol. Microbiol.">
        <title>The Global Catalogue of Microorganisms (GCM) 10K type strain sequencing project: providing services to taxonomists for standard genome sequencing and annotation.</title>
        <authorList>
            <consortium name="The Broad Institute Genomics Platform"/>
            <consortium name="The Broad Institute Genome Sequencing Center for Infectious Disease"/>
            <person name="Wu L."/>
            <person name="Ma J."/>
        </authorList>
    </citation>
    <scope>NUCLEOTIDE SEQUENCE [LARGE SCALE GENOMIC DNA]</scope>
    <source>
        <strain evidence="4">IBRC 10765</strain>
    </source>
</reference>
<dbReference type="Pfam" id="PF05226">
    <property type="entry name" value="CHASE2"/>
    <property type="match status" value="1"/>
</dbReference>
<dbReference type="PROSITE" id="PS50125">
    <property type="entry name" value="GUANYLATE_CYCLASE_2"/>
    <property type="match status" value="1"/>
</dbReference>
<keyword evidence="1" id="KW-0472">Membrane</keyword>
<dbReference type="SMART" id="SM00044">
    <property type="entry name" value="CYCc"/>
    <property type="match status" value="1"/>
</dbReference>
<dbReference type="PANTHER" id="PTHR43081:SF1">
    <property type="entry name" value="ADENYLATE CYCLASE, TERMINAL-DIFFERENTIATION SPECIFIC"/>
    <property type="match status" value="1"/>
</dbReference>
<keyword evidence="1" id="KW-1133">Transmembrane helix</keyword>
<dbReference type="SUPFAM" id="SSF55073">
    <property type="entry name" value="Nucleotide cyclase"/>
    <property type="match status" value="1"/>
</dbReference>
<dbReference type="SMART" id="SM01080">
    <property type="entry name" value="CHASE2"/>
    <property type="match status" value="1"/>
</dbReference>
<evidence type="ECO:0000259" key="2">
    <source>
        <dbReference type="PROSITE" id="PS50125"/>
    </source>
</evidence>
<name>A0ABV7ZUD5_9GAMM</name>
<dbReference type="Pfam" id="PF00211">
    <property type="entry name" value="Guanylate_cyc"/>
    <property type="match status" value="1"/>
</dbReference>
<accession>A0ABV7ZUD5</accession>
<dbReference type="InterPro" id="IPR029787">
    <property type="entry name" value="Nucleotide_cyclase"/>
</dbReference>
<dbReference type="Proteomes" id="UP001595617">
    <property type="component" value="Unassembled WGS sequence"/>
</dbReference>
<sequence>MAKYFGSLLIIGAFLAHTLGVLPSATLDAIERLADDVRQRASLTYDIDPRVVIVDIDEASLAEYGQWPWPRTVLAEMVNRLFEHYEIAALGFDMVFAEPEQQQVLMALQALAEQGELPADLIANIAADLDGDRTLAQAWQDRPVVAGFVFNQQEPIMLGAPVAPALRLESVPPPRLAIPQPPGATHNIPALTAAATSSGFFDNPSVDRDGIFRRATLVQQQGDGLYLGLSVRLLQQALGDLPMAIRTAQRGDELLLTQLQLGSLLIPLSEQGSVRVPYLGPQGRFPYVSVRDVINGQVPPDILRGRMVLVGTTAPGLKDIRATPVDNLMPGVEVHANVIAGILDQRIPVKPDWALAVDVLQLVIVGVLVMWALQRLEPLYSILLAVILGALSLASNVLLWQAGWILPITTTLLLIVALYSFNTSWSLLVENRSRKKLTRTFGQYVPPELVDELASRPNLASTTGEARHMSVLFSDVIGFTSISETLAPEQLSQLMNRLLTPLTQEIHRHRGTIDKYMGDAVMAFWGAPLPEEQHANQAVATALAMCQRVDELSHELAAEGLPALRLGIGISTGNMAVGNMGSAFRMAYTVMGDTVNLGARLEALTRRYGLPILVSETTQAAADQFEFQEIDRTHVKGKTEPVRVYRPLGKKGEVPTETLTFVARYHAALDAGFNGEIEHATTLLTGLVEEHPADKTLYHALLERFAQQQKNPQE</sequence>
<dbReference type="PANTHER" id="PTHR43081">
    <property type="entry name" value="ADENYLATE CYCLASE, TERMINAL-DIFFERENTIATION SPECIFIC-RELATED"/>
    <property type="match status" value="1"/>
</dbReference>
<gene>
    <name evidence="3" type="ORF">ACFOOG_02965</name>
</gene>
<dbReference type="CDD" id="cd07302">
    <property type="entry name" value="CHD"/>
    <property type="match status" value="1"/>
</dbReference>
<dbReference type="InterPro" id="IPR050697">
    <property type="entry name" value="Adenylyl/Guanylyl_Cyclase_3/4"/>
</dbReference>
<evidence type="ECO:0000256" key="1">
    <source>
        <dbReference type="SAM" id="Phobius"/>
    </source>
</evidence>
<feature type="transmembrane region" description="Helical" evidence="1">
    <location>
        <begin position="353"/>
        <end position="373"/>
    </location>
</feature>
<dbReference type="EMBL" id="JBHRYR010000002">
    <property type="protein sequence ID" value="MFC3851785.1"/>
    <property type="molecule type" value="Genomic_DNA"/>
</dbReference>
<dbReference type="RefSeq" id="WP_380693189.1">
    <property type="nucleotide sequence ID" value="NZ_JBHRYR010000002.1"/>
</dbReference>
<protein>
    <submittedName>
        <fullName evidence="3">CHASE2 domain-containing protein</fullName>
    </submittedName>
</protein>
<feature type="transmembrane region" description="Helical" evidence="1">
    <location>
        <begin position="380"/>
        <end position="398"/>
    </location>
</feature>
<keyword evidence="4" id="KW-1185">Reference proteome</keyword>
<proteinExistence type="predicted"/>
<feature type="domain" description="Guanylate cyclase" evidence="2">
    <location>
        <begin position="470"/>
        <end position="602"/>
    </location>
</feature>
<comment type="caution">
    <text evidence="3">The sequence shown here is derived from an EMBL/GenBank/DDBJ whole genome shotgun (WGS) entry which is preliminary data.</text>
</comment>
<dbReference type="Gene3D" id="3.30.70.1230">
    <property type="entry name" value="Nucleotide cyclase"/>
    <property type="match status" value="1"/>
</dbReference>
<dbReference type="InterPro" id="IPR007890">
    <property type="entry name" value="CHASE2"/>
</dbReference>